<dbReference type="Gene3D" id="3.40.50.720">
    <property type="entry name" value="NAD(P)-binding Rossmann-like Domain"/>
    <property type="match status" value="1"/>
</dbReference>
<comment type="cofactor">
    <cofactor evidence="1 5">
        <name>Zn(2+)</name>
        <dbReference type="ChEBI" id="CHEBI:29105"/>
    </cofactor>
</comment>
<dbReference type="Proteomes" id="UP001465331">
    <property type="component" value="Unassembled WGS sequence"/>
</dbReference>
<dbReference type="PANTHER" id="PTHR42683">
    <property type="entry name" value="ALDEHYDE REDUCTASE"/>
    <property type="match status" value="1"/>
</dbReference>
<evidence type="ECO:0000259" key="6">
    <source>
        <dbReference type="SMART" id="SM00829"/>
    </source>
</evidence>
<dbReference type="Pfam" id="PF00107">
    <property type="entry name" value="ADH_zinc_N"/>
    <property type="match status" value="1"/>
</dbReference>
<accession>A0ABV2A7P5</accession>
<name>A0ABV2A7P5_9GAMM</name>
<evidence type="ECO:0000256" key="5">
    <source>
        <dbReference type="RuleBase" id="RU361277"/>
    </source>
</evidence>
<protein>
    <submittedName>
        <fullName evidence="7">NAD(P)-dependent alcohol dehydrogenase</fullName>
        <ecNumber evidence="7">1.1.-.-</ecNumber>
    </submittedName>
</protein>
<dbReference type="InterPro" id="IPR047109">
    <property type="entry name" value="CAD-like"/>
</dbReference>
<dbReference type="GO" id="GO:0016491">
    <property type="term" value="F:oxidoreductase activity"/>
    <property type="evidence" value="ECO:0007669"/>
    <property type="project" value="UniProtKB-KW"/>
</dbReference>
<dbReference type="RefSeq" id="WP_352887627.1">
    <property type="nucleotide sequence ID" value="NZ_JBEPIJ010000003.1"/>
</dbReference>
<dbReference type="InterPro" id="IPR029752">
    <property type="entry name" value="D-isomer_DH_CS1"/>
</dbReference>
<dbReference type="SUPFAM" id="SSF51735">
    <property type="entry name" value="NAD(P)-binding Rossmann-fold domains"/>
    <property type="match status" value="1"/>
</dbReference>
<evidence type="ECO:0000256" key="4">
    <source>
        <dbReference type="ARBA" id="ARBA00023002"/>
    </source>
</evidence>
<keyword evidence="8" id="KW-1185">Reference proteome</keyword>
<proteinExistence type="inferred from homology"/>
<dbReference type="EC" id="1.1.-.-" evidence="7"/>
<evidence type="ECO:0000256" key="1">
    <source>
        <dbReference type="ARBA" id="ARBA00001947"/>
    </source>
</evidence>
<dbReference type="Pfam" id="PF08240">
    <property type="entry name" value="ADH_N"/>
    <property type="match status" value="1"/>
</dbReference>
<dbReference type="InterPro" id="IPR013149">
    <property type="entry name" value="ADH-like_C"/>
</dbReference>
<dbReference type="Gene3D" id="3.90.180.10">
    <property type="entry name" value="Medium-chain alcohol dehydrogenases, catalytic domain"/>
    <property type="match status" value="1"/>
</dbReference>
<dbReference type="InterPro" id="IPR002328">
    <property type="entry name" value="ADH_Zn_CS"/>
</dbReference>
<dbReference type="InterPro" id="IPR011032">
    <property type="entry name" value="GroES-like_sf"/>
</dbReference>
<keyword evidence="2 5" id="KW-0479">Metal-binding</keyword>
<dbReference type="SUPFAM" id="SSF50129">
    <property type="entry name" value="GroES-like"/>
    <property type="match status" value="1"/>
</dbReference>
<keyword evidence="3 5" id="KW-0862">Zinc</keyword>
<feature type="domain" description="Enoyl reductase (ER)" evidence="6">
    <location>
        <begin position="11"/>
        <end position="343"/>
    </location>
</feature>
<reference evidence="7 8" key="1">
    <citation type="submission" date="2024-06" db="EMBL/GenBank/DDBJ databases">
        <authorList>
            <person name="Li Z."/>
            <person name="Jiang Y."/>
        </authorList>
    </citation>
    <scope>NUCLEOTIDE SEQUENCE [LARGE SCALE GENOMIC DNA]</scope>
    <source>
        <strain evidence="7 8">HSW-8</strain>
    </source>
</reference>
<dbReference type="InterPro" id="IPR020843">
    <property type="entry name" value="ER"/>
</dbReference>
<evidence type="ECO:0000256" key="3">
    <source>
        <dbReference type="ARBA" id="ARBA00022833"/>
    </source>
</evidence>
<keyword evidence="4 7" id="KW-0560">Oxidoreductase</keyword>
<dbReference type="SMART" id="SM00829">
    <property type="entry name" value="PKS_ER"/>
    <property type="match status" value="1"/>
</dbReference>
<dbReference type="PROSITE" id="PS00059">
    <property type="entry name" value="ADH_ZINC"/>
    <property type="match status" value="1"/>
</dbReference>
<dbReference type="EMBL" id="JBEPIJ010000003">
    <property type="protein sequence ID" value="MES0873169.1"/>
    <property type="molecule type" value="Genomic_DNA"/>
</dbReference>
<evidence type="ECO:0000256" key="2">
    <source>
        <dbReference type="ARBA" id="ARBA00022723"/>
    </source>
</evidence>
<dbReference type="InterPro" id="IPR013154">
    <property type="entry name" value="ADH-like_N"/>
</dbReference>
<dbReference type="CDD" id="cd05283">
    <property type="entry name" value="CAD1"/>
    <property type="match status" value="1"/>
</dbReference>
<gene>
    <name evidence="7" type="ORF">ABSH63_03960</name>
</gene>
<comment type="caution">
    <text evidence="7">The sequence shown here is derived from an EMBL/GenBank/DDBJ whole genome shotgun (WGS) entry which is preliminary data.</text>
</comment>
<dbReference type="InterPro" id="IPR036291">
    <property type="entry name" value="NAD(P)-bd_dom_sf"/>
</dbReference>
<sequence length="350" mass="37540">MSITRAYAAQSATTPLAPWTLKRRTPRAQDVDIDILYCGVCHSDLHAARSDWAGTVYPIVPGHEIVGRVTAVGSAVTRFAPGQLVGVGCLVDSCRQCASCVDGLEQYCERGSTGTYNAPDKHSGGVTYGGYSTRIVVDEAFVLRMPESLDPAAAAPLLCAGITTYSPLRHWKVQPGMSVGVVGLGGLGHMAVKLAKAMGARVGLFTTSPAKAEDARRLGADDVILSSDRAQMKAQSRRFDLVLDTIAASHDLDAYLRTLKRDGTLVLIGVPDKPHAAPNVGNLVFQRRSIAGSLIGGIAETQEMLDFCGEHGIVADIERIPMQAINEAYERMLRSDVRYRFVIDMASLKP</sequence>
<dbReference type="PROSITE" id="PS00065">
    <property type="entry name" value="D_2_HYDROXYACID_DH_1"/>
    <property type="match status" value="1"/>
</dbReference>
<evidence type="ECO:0000313" key="8">
    <source>
        <dbReference type="Proteomes" id="UP001465331"/>
    </source>
</evidence>
<evidence type="ECO:0000313" key="7">
    <source>
        <dbReference type="EMBL" id="MES0873169.1"/>
    </source>
</evidence>
<comment type="similarity">
    <text evidence="5">Belongs to the zinc-containing alcohol dehydrogenase family.</text>
</comment>
<organism evidence="7 8">
    <name type="scientific">Sinimarinibacterium thermocellulolyticum</name>
    <dbReference type="NCBI Taxonomy" id="3170016"/>
    <lineage>
        <taxon>Bacteria</taxon>
        <taxon>Pseudomonadati</taxon>
        <taxon>Pseudomonadota</taxon>
        <taxon>Gammaproteobacteria</taxon>
        <taxon>Nevskiales</taxon>
        <taxon>Nevskiaceae</taxon>
        <taxon>Sinimarinibacterium</taxon>
    </lineage>
</organism>